<comment type="similarity">
    <text evidence="1">Belongs to the protease inhibitor I39 (alpha-2-macroglobulin) family. Bacterial alpha-2-macroglobulin subfamily.</text>
</comment>
<evidence type="ECO:0000259" key="4">
    <source>
        <dbReference type="SMART" id="SM01359"/>
    </source>
</evidence>
<dbReference type="PANTHER" id="PTHR40094:SF1">
    <property type="entry name" value="UBIQUITIN DOMAIN-CONTAINING PROTEIN"/>
    <property type="match status" value="1"/>
</dbReference>
<proteinExistence type="inferred from homology"/>
<feature type="signal peptide" evidence="3">
    <location>
        <begin position="1"/>
        <end position="27"/>
    </location>
</feature>
<dbReference type="InterPro" id="IPR001599">
    <property type="entry name" value="Macroglobln_a2"/>
</dbReference>
<evidence type="ECO:0000313" key="7">
    <source>
        <dbReference type="Proteomes" id="UP001595556"/>
    </source>
</evidence>
<protein>
    <submittedName>
        <fullName evidence="6">Alpha-2-macroglobulin</fullName>
    </submittedName>
</protein>
<dbReference type="Pfam" id="PF01835">
    <property type="entry name" value="MG2"/>
    <property type="match status" value="1"/>
</dbReference>
<dbReference type="SMART" id="SM01359">
    <property type="entry name" value="A2M_N_2"/>
    <property type="match status" value="1"/>
</dbReference>
<comment type="caution">
    <text evidence="6">The sequence shown here is derived from an EMBL/GenBank/DDBJ whole genome shotgun (WGS) entry which is preliminary data.</text>
</comment>
<accession>A0ABV7H1L3</accession>
<evidence type="ECO:0000256" key="3">
    <source>
        <dbReference type="SAM" id="SignalP"/>
    </source>
</evidence>
<organism evidence="6 7">
    <name type="scientific">Piscinibacterium candidicorallinum</name>
    <dbReference type="NCBI Taxonomy" id="1793872"/>
    <lineage>
        <taxon>Bacteria</taxon>
        <taxon>Pseudomonadati</taxon>
        <taxon>Pseudomonadota</taxon>
        <taxon>Betaproteobacteria</taxon>
        <taxon>Burkholderiales</taxon>
        <taxon>Piscinibacterium</taxon>
    </lineage>
</organism>
<dbReference type="Pfam" id="PF17973">
    <property type="entry name" value="bMG10"/>
    <property type="match status" value="1"/>
</dbReference>
<evidence type="ECO:0000259" key="5">
    <source>
        <dbReference type="SMART" id="SM01360"/>
    </source>
</evidence>
<dbReference type="RefSeq" id="WP_377303187.1">
    <property type="nucleotide sequence ID" value="NZ_CP180191.1"/>
</dbReference>
<dbReference type="Pfam" id="PF00207">
    <property type="entry name" value="A2M"/>
    <property type="match status" value="1"/>
</dbReference>
<feature type="domain" description="Alpha-2-macroglobulin bait region" evidence="4">
    <location>
        <begin position="1031"/>
        <end position="1214"/>
    </location>
</feature>
<dbReference type="PANTHER" id="PTHR40094">
    <property type="entry name" value="ALPHA-2-MACROGLOBULIN HOMOLOG"/>
    <property type="match status" value="1"/>
</dbReference>
<dbReference type="InterPro" id="IPR002890">
    <property type="entry name" value="MG2"/>
</dbReference>
<dbReference type="InterPro" id="IPR011625">
    <property type="entry name" value="A2M_N_BRD"/>
</dbReference>
<feature type="chain" id="PRO_5045769786" evidence="3">
    <location>
        <begin position="28"/>
        <end position="1951"/>
    </location>
</feature>
<dbReference type="SMART" id="SM01360">
    <property type="entry name" value="A2M"/>
    <property type="match status" value="1"/>
</dbReference>
<dbReference type="Proteomes" id="UP001595556">
    <property type="component" value="Unassembled WGS sequence"/>
</dbReference>
<evidence type="ECO:0000313" key="6">
    <source>
        <dbReference type="EMBL" id="MFC3147798.1"/>
    </source>
</evidence>
<gene>
    <name evidence="6" type="ORF">ACFOEN_09105</name>
</gene>
<reference evidence="7" key="1">
    <citation type="journal article" date="2019" name="Int. J. Syst. Evol. Microbiol.">
        <title>The Global Catalogue of Microorganisms (GCM) 10K type strain sequencing project: providing services to taxonomists for standard genome sequencing and annotation.</title>
        <authorList>
            <consortium name="The Broad Institute Genomics Platform"/>
            <consortium name="The Broad Institute Genome Sequencing Center for Infectious Disease"/>
            <person name="Wu L."/>
            <person name="Ma J."/>
        </authorList>
    </citation>
    <scope>NUCLEOTIDE SEQUENCE [LARGE SCALE GENOMIC DNA]</scope>
    <source>
        <strain evidence="7">KCTC 52168</strain>
    </source>
</reference>
<dbReference type="InterPro" id="IPR041246">
    <property type="entry name" value="Bact_MG10"/>
</dbReference>
<dbReference type="EMBL" id="JBHRTI010000004">
    <property type="protein sequence ID" value="MFC3147798.1"/>
    <property type="molecule type" value="Genomic_DNA"/>
</dbReference>
<name>A0ABV7H1L3_9BURK</name>
<evidence type="ECO:0000256" key="1">
    <source>
        <dbReference type="ARBA" id="ARBA00010556"/>
    </source>
</evidence>
<feature type="domain" description="Alpha-2-macroglobulin" evidence="5">
    <location>
        <begin position="1272"/>
        <end position="1366"/>
    </location>
</feature>
<dbReference type="InterPro" id="IPR021868">
    <property type="entry name" value="Alpha_2_Macroglob_MG3"/>
</dbReference>
<sequence length="1951" mass="213773">MYQVSKLLAGAGIALGLLSSALPAAQAASITRFTPQGEIIEVRQVVAKFSESMVRFGDPKAADPFNVDCAAPGAGRWIDDTTWSYDFVDDLPPGLRCSFALKPETKTLAGNALTGTTRFAFDTGGPYLRSSRPYREAGSIDEHQVFLLTLSGPAVPESITASAYCQIEGVADRVPLKLFTGKQRDEYLDAAYWWRRSKYKPNKEEAARRQRDEARTVVAQCAQAAGPKAKVSLVWGPGVKTASGVATTKTQVYSFTVREPFTASMTCTRENAQAPCTPILPITVQFTAGVPREVAEKFRLKTPDGSRKPDLPKEDRGAINQISFAPPLPEAAELLIEAPSTVKDESGRTLANASFFPLKTKTADAPPLAKFASGVFGVLEFNNAPALPVTVRRIELPKGAGSPYVRRMKVEDDAKILEWLATLRRYDRTDAPYNADSRDQSMLKGQGAEVIPLPAPKTEAKADAYPFEVVGVPFKDPGFYVVELESLKLGESLLARKQPMFVRTSSLVTNMAVHFRLGHENAAVWVTTLDKAQAVADAEVRITDCNGKRVWQGATDKDGIARVPLALENPRCSRNNDYDAPRYLVSARKKLPDGRTDLAFVLSTWNQGIETWRFNVPTGWERTGKLRAHAVLDRDLLRAGETVSLKAYLRTENSRGLNLLPLERLPRTVKITHEGSQQEFVLPLAWTGSRFATASWAVPKDAKLGSYSMTVQVPPANPGPAAKRARNAELDDDDESGPGVRTMSLGMLRVEEFRLPTMTGRVRPAAKDAKTPAPAVLVNPRELPVAVNLDYLSGGPAANHPVRVSAMLRDAGVDFADYDGFAFAQERRRSDEEGEQAPPQRIVANKLPLTLNKGGTGTVTLKDLPAVKRASDLVLEATYADANGEVQTLSHTARVWPAGVVVGIKVGGWVSVGSALAGQVLVLDTAGKPVAGKAIEVEATLRNTQSYRKRLVGGFYAYDNTENSKSLGTVCKGKTDARGLVLCEIDLKEAGNIELTASSRDDAGNTASSSTSVWVTRRGELWFDNDNHDRMDLLPEKRRYKPGETAKFQVRMPFRFATALVSVEREGLIETRVVRINGRDPTVEVPIKPEYGPNVYVSVLAVRERLREVPWYSFFQWGWKAPVEWWHEWREYRNTPQPDALVDLTKPAFKLGIAEISVGLQANELKVAVTPDKDTYAVRGQAKVKVKVTDPNGKPLPAGTTVAFAAVDQALLELSPNTSWKLLDAMMARRDYGMETFTAQMYVVGKRHFGKKAAPPGGGGGQGQTRELFDTLLLWNPAVALDANSEATLTVPLNDSLTSFALVAIADGDATGNYALFGTGRTNIRVTQDLQIVSGLPPLAREGDTYNAGITLRNTTKREMNVEVTGKAGDAPLERKQLKLAPETAQEISWPHTPGTVDRVDWEIAARELNAPAGANGATDRIKLAQRIVPAVPYTVQQATLLRVDGTISLPATPPADALPGKARIDVSLVDSLAKPMPGVRRFFEEYPFICLEQKTSKSIGLRDTKLWDGIMAQLPLYLDGDGLAAYFPGGRGYDVLTSYLLAASHEVGWAIPAESLSRMQQGLIQFVDGKLERPFWSPRSDLEARKIAAIEALSRRGAARPEMLDSIRLNSNLWPTHQVIDFVSILRRMPNVKDRDAKLAEAYQVLRSRLNTQGTRLGFSTEKDDYWWWLMINGDANMARLLLAIMTDPAWKEDVGRIVQGTLQRQQRGAWLTTTANLWGGLAIEKFGRAFESARVEGTTTAQLGSAPAQSAAWRQDWVAPMRFAWGEKPDPNAQIKVTHAGQGAPWATVSSVAAVELKKPFTSGYRITKTVTPQDPKVPGTLSKGDVLRVKIEIDAQTDMTWVVIQDPIPTGATILGSGLGRDSAIESQESSEAQEQTWRWDGPMLAYVERLFEGYRAYYEFVPKGKFTVEYTVRLNSTGTFALPPTRVEAMYAPEMFGESPNGKVVVK</sequence>
<keyword evidence="7" id="KW-1185">Reference proteome</keyword>
<feature type="region of interest" description="Disordered" evidence="2">
    <location>
        <begin position="714"/>
        <end position="741"/>
    </location>
</feature>
<evidence type="ECO:0000256" key="2">
    <source>
        <dbReference type="SAM" id="MobiDB-lite"/>
    </source>
</evidence>
<keyword evidence="3" id="KW-0732">Signal</keyword>
<dbReference type="InterPro" id="IPR051802">
    <property type="entry name" value="YfhM-like"/>
</dbReference>
<dbReference type="Pfam" id="PF07703">
    <property type="entry name" value="A2M_BRD"/>
    <property type="match status" value="1"/>
</dbReference>
<dbReference type="Pfam" id="PF11974">
    <property type="entry name" value="bMG3"/>
    <property type="match status" value="1"/>
</dbReference>